<feature type="compositionally biased region" description="Basic residues" evidence="1">
    <location>
        <begin position="246"/>
        <end position="256"/>
    </location>
</feature>
<sequence length="262" mass="30128">MNTKACFHLPVITRPFTTDHFTIPTQHRWSHGLSAWRTLSTPSARRTGLAIPSRWHLSSPCNPPPEASTEHNSRLEIPRIISRLIPSSHQTRRYPEFRAPNHADVSGPTPGGEKSNCFLTQAPKAENPKGKREEETKKKKKHTHILRTIHKRTRRLVETCPLQIAANHRAQRLDPKPTEAKASRHQRWLLAPLCPQRKPGQPLGRPPVPPTAIRSPRKDPDMRAQRLPRIASHPFRPTFSRPPFKNIRHRARHKPVRERAPY</sequence>
<dbReference type="Proteomes" id="UP001172102">
    <property type="component" value="Unassembled WGS sequence"/>
</dbReference>
<evidence type="ECO:0000313" key="3">
    <source>
        <dbReference type="Proteomes" id="UP001172102"/>
    </source>
</evidence>
<dbReference type="AlphaFoldDB" id="A0AA40E7W6"/>
<comment type="caution">
    <text evidence="2">The sequence shown here is derived from an EMBL/GenBank/DDBJ whole genome shotgun (WGS) entry which is preliminary data.</text>
</comment>
<proteinExistence type="predicted"/>
<name>A0AA40E7W6_9PEZI</name>
<accession>A0AA40E7W6</accession>
<feature type="region of interest" description="Disordered" evidence="1">
    <location>
        <begin position="88"/>
        <end position="146"/>
    </location>
</feature>
<dbReference type="EMBL" id="JAUKUA010000002">
    <property type="protein sequence ID" value="KAK0725703.1"/>
    <property type="molecule type" value="Genomic_DNA"/>
</dbReference>
<reference evidence="2" key="1">
    <citation type="submission" date="2023-06" db="EMBL/GenBank/DDBJ databases">
        <title>Genome-scale phylogeny and comparative genomics of the fungal order Sordariales.</title>
        <authorList>
            <consortium name="Lawrence Berkeley National Laboratory"/>
            <person name="Hensen N."/>
            <person name="Bonometti L."/>
            <person name="Westerberg I."/>
            <person name="Brannstrom I.O."/>
            <person name="Guillou S."/>
            <person name="Cros-Aarteil S."/>
            <person name="Calhoun S."/>
            <person name="Haridas S."/>
            <person name="Kuo A."/>
            <person name="Mondo S."/>
            <person name="Pangilinan J."/>
            <person name="Riley R."/>
            <person name="Labutti K."/>
            <person name="Andreopoulos B."/>
            <person name="Lipzen A."/>
            <person name="Chen C."/>
            <person name="Yanf M."/>
            <person name="Daum C."/>
            <person name="Ng V."/>
            <person name="Clum A."/>
            <person name="Steindorff A."/>
            <person name="Ohm R."/>
            <person name="Martin F."/>
            <person name="Silar P."/>
            <person name="Natvig D."/>
            <person name="Lalanne C."/>
            <person name="Gautier V."/>
            <person name="Ament-Velasquez S.L."/>
            <person name="Kruys A."/>
            <person name="Hutchinson M.I."/>
            <person name="Powell A.J."/>
            <person name="Barry K."/>
            <person name="Miller A.N."/>
            <person name="Grigoriev I.V."/>
            <person name="Debuchy R."/>
            <person name="Gladieux P."/>
            <person name="Thoren M.H."/>
            <person name="Johannesson H."/>
        </authorList>
    </citation>
    <scope>NUCLEOTIDE SEQUENCE</scope>
    <source>
        <strain evidence="2">SMH4607-1</strain>
    </source>
</reference>
<feature type="region of interest" description="Disordered" evidence="1">
    <location>
        <begin position="194"/>
        <end position="262"/>
    </location>
</feature>
<keyword evidence="3" id="KW-1185">Reference proteome</keyword>
<feature type="compositionally biased region" description="Basic and acidic residues" evidence="1">
    <location>
        <begin position="126"/>
        <end position="137"/>
    </location>
</feature>
<evidence type="ECO:0000313" key="2">
    <source>
        <dbReference type="EMBL" id="KAK0725703.1"/>
    </source>
</evidence>
<gene>
    <name evidence="2" type="ORF">B0H67DRAFT_137452</name>
</gene>
<evidence type="ECO:0000256" key="1">
    <source>
        <dbReference type="SAM" id="MobiDB-lite"/>
    </source>
</evidence>
<organism evidence="2 3">
    <name type="scientific">Lasiosphaeris hirsuta</name>
    <dbReference type="NCBI Taxonomy" id="260670"/>
    <lineage>
        <taxon>Eukaryota</taxon>
        <taxon>Fungi</taxon>
        <taxon>Dikarya</taxon>
        <taxon>Ascomycota</taxon>
        <taxon>Pezizomycotina</taxon>
        <taxon>Sordariomycetes</taxon>
        <taxon>Sordariomycetidae</taxon>
        <taxon>Sordariales</taxon>
        <taxon>Lasiosphaeriaceae</taxon>
        <taxon>Lasiosphaeris</taxon>
    </lineage>
</organism>
<protein>
    <submittedName>
        <fullName evidence="2">Uncharacterized protein</fullName>
    </submittedName>
</protein>